<keyword evidence="1" id="KW-0812">Transmembrane</keyword>
<evidence type="ECO:0000256" key="1">
    <source>
        <dbReference type="SAM" id="Phobius"/>
    </source>
</evidence>
<feature type="transmembrane region" description="Helical" evidence="1">
    <location>
        <begin position="6"/>
        <end position="22"/>
    </location>
</feature>
<accession>A0ABQ5JNQ5</accession>
<proteinExistence type="predicted"/>
<gene>
    <name evidence="2" type="ORF">JCM31185_11480</name>
</gene>
<sequence length="134" mass="15094">MVETLVVLSVTLLIVGFGMLKFHTSRQIQTERTFISATLALVERAKSQATRREVTVIISFDKHFVWYREGAKTPVAKLVIPQTLQLIQGRRIVLAGSRMVTPTSLIFLSTRRIEYTLKPQLGWGVIHVTETAVS</sequence>
<evidence type="ECO:0000313" key="2">
    <source>
        <dbReference type="EMBL" id="GKT05860.1"/>
    </source>
</evidence>
<evidence type="ECO:0000313" key="3">
    <source>
        <dbReference type="Proteomes" id="UP001628078"/>
    </source>
</evidence>
<keyword evidence="3" id="KW-1185">Reference proteome</keyword>
<keyword evidence="1" id="KW-0472">Membrane</keyword>
<organism evidence="2 3">
    <name type="scientific">Furfurilactobacillus curtus</name>
    <dbReference type="NCBI Taxonomy" id="1746200"/>
    <lineage>
        <taxon>Bacteria</taxon>
        <taxon>Bacillati</taxon>
        <taxon>Bacillota</taxon>
        <taxon>Bacilli</taxon>
        <taxon>Lactobacillales</taxon>
        <taxon>Lactobacillaceae</taxon>
        <taxon>Furfurilactobacillus</taxon>
    </lineage>
</organism>
<dbReference type="RefSeq" id="WP_407883491.1">
    <property type="nucleotide sequence ID" value="NZ_BQXO01000003.1"/>
</dbReference>
<reference evidence="2 3" key="1">
    <citation type="submission" date="2022-03" db="EMBL/GenBank/DDBJ databases">
        <title>Draft genome sequence of Furfurilactobacillus curtus JCM 31185.</title>
        <authorList>
            <person name="Suzuki S."/>
            <person name="Endo A."/>
            <person name="Kajikawa A."/>
        </authorList>
    </citation>
    <scope>NUCLEOTIDE SEQUENCE [LARGE SCALE GENOMIC DNA]</scope>
    <source>
        <strain evidence="2 3">JCM 31185</strain>
    </source>
</reference>
<name>A0ABQ5JNQ5_9LACO</name>
<protein>
    <submittedName>
        <fullName evidence="2">Uncharacterized protein</fullName>
    </submittedName>
</protein>
<comment type="caution">
    <text evidence="2">The sequence shown here is derived from an EMBL/GenBank/DDBJ whole genome shotgun (WGS) entry which is preliminary data.</text>
</comment>
<dbReference type="Proteomes" id="UP001628078">
    <property type="component" value="Unassembled WGS sequence"/>
</dbReference>
<keyword evidence="1" id="KW-1133">Transmembrane helix</keyword>
<dbReference type="EMBL" id="BQXO01000003">
    <property type="protein sequence ID" value="GKT05860.1"/>
    <property type="molecule type" value="Genomic_DNA"/>
</dbReference>